<gene>
    <name evidence="1" type="ORF">GCM10011594_36530</name>
</gene>
<dbReference type="Proteomes" id="UP000655208">
    <property type="component" value="Unassembled WGS sequence"/>
</dbReference>
<dbReference type="RefSeq" id="WP_188944059.1">
    <property type="nucleotide sequence ID" value="NZ_BMNA01000011.1"/>
</dbReference>
<comment type="caution">
    <text evidence="1">The sequence shown here is derived from an EMBL/GenBank/DDBJ whole genome shotgun (WGS) entry which is preliminary data.</text>
</comment>
<reference evidence="1" key="2">
    <citation type="submission" date="2020-09" db="EMBL/GenBank/DDBJ databases">
        <authorList>
            <person name="Sun Q."/>
            <person name="Zhou Y."/>
        </authorList>
    </citation>
    <scope>NUCLEOTIDE SEQUENCE</scope>
    <source>
        <strain evidence="1">CGMCC 4.7308</strain>
    </source>
</reference>
<reference evidence="1" key="1">
    <citation type="journal article" date="2014" name="Int. J. Syst. Evol. Microbiol.">
        <title>Complete genome sequence of Corynebacterium casei LMG S-19264T (=DSM 44701T), isolated from a smear-ripened cheese.</title>
        <authorList>
            <consortium name="US DOE Joint Genome Institute (JGI-PGF)"/>
            <person name="Walter F."/>
            <person name="Albersmeier A."/>
            <person name="Kalinowski J."/>
            <person name="Ruckert C."/>
        </authorList>
    </citation>
    <scope>NUCLEOTIDE SEQUENCE</scope>
    <source>
        <strain evidence="1">CGMCC 4.7308</strain>
    </source>
</reference>
<protein>
    <submittedName>
        <fullName evidence="1">Uncharacterized protein</fullName>
    </submittedName>
</protein>
<name>A0A917WLL9_9ACTN</name>
<organism evidence="1 2">
    <name type="scientific">Nakamurella endophytica</name>
    <dbReference type="NCBI Taxonomy" id="1748367"/>
    <lineage>
        <taxon>Bacteria</taxon>
        <taxon>Bacillati</taxon>
        <taxon>Actinomycetota</taxon>
        <taxon>Actinomycetes</taxon>
        <taxon>Nakamurellales</taxon>
        <taxon>Nakamurellaceae</taxon>
        <taxon>Nakamurella</taxon>
    </lineage>
</organism>
<dbReference type="AlphaFoldDB" id="A0A917WLL9"/>
<accession>A0A917WLL9</accession>
<sequence length="59" mass="6406">MSIRIEIVDGPAGTQQVDMDQQSWELTDLGSDFDLGGDTYIKVNDDPPQARLVPVATDA</sequence>
<evidence type="ECO:0000313" key="1">
    <source>
        <dbReference type="EMBL" id="GGM13308.1"/>
    </source>
</evidence>
<dbReference type="EMBL" id="BMNA01000011">
    <property type="protein sequence ID" value="GGM13308.1"/>
    <property type="molecule type" value="Genomic_DNA"/>
</dbReference>
<proteinExistence type="predicted"/>
<evidence type="ECO:0000313" key="2">
    <source>
        <dbReference type="Proteomes" id="UP000655208"/>
    </source>
</evidence>
<keyword evidence="2" id="KW-1185">Reference proteome</keyword>